<dbReference type="InterPro" id="IPR005843">
    <property type="entry name" value="A-D-PHexomutase_C"/>
</dbReference>
<feature type="domain" description="Alpha-D-phosphohexomutase alpha/beta/alpha" evidence="14">
    <location>
        <begin position="533"/>
        <end position="630"/>
    </location>
</feature>
<dbReference type="InterPro" id="IPR036900">
    <property type="entry name" value="A-D-PHexomutase_C_sf"/>
</dbReference>
<evidence type="ECO:0000259" key="12">
    <source>
        <dbReference type="Pfam" id="PF00408"/>
    </source>
</evidence>
<feature type="domain" description="Alpha-D-phosphohexomutase alpha/beta/alpha" evidence="15">
    <location>
        <begin position="635"/>
        <end position="744"/>
    </location>
</feature>
<dbReference type="SUPFAM" id="SSF53738">
    <property type="entry name" value="Phosphoglucomutase, first 3 domains"/>
    <property type="match status" value="3"/>
</dbReference>
<comment type="catalytic activity">
    <reaction evidence="1">
        <text>alpha-D-mannose 1-phosphate = D-mannose 6-phosphate</text>
        <dbReference type="Rhea" id="RHEA:11140"/>
        <dbReference type="ChEBI" id="CHEBI:58409"/>
        <dbReference type="ChEBI" id="CHEBI:58735"/>
        <dbReference type="EC" id="5.4.2.8"/>
    </reaction>
</comment>
<evidence type="ECO:0000256" key="5">
    <source>
        <dbReference type="ARBA" id="ARBA00012730"/>
    </source>
</evidence>
<dbReference type="InterPro" id="IPR005844">
    <property type="entry name" value="A-D-PHexomutase_a/b/a-I"/>
</dbReference>
<dbReference type="PRINTS" id="PR00509">
    <property type="entry name" value="PGMPMM"/>
</dbReference>
<evidence type="ECO:0000256" key="1">
    <source>
        <dbReference type="ARBA" id="ARBA00000586"/>
    </source>
</evidence>
<dbReference type="CDD" id="cd03089">
    <property type="entry name" value="PMM_PGM"/>
    <property type="match status" value="1"/>
</dbReference>
<keyword evidence="11" id="KW-1133">Transmembrane helix</keyword>
<dbReference type="InterPro" id="IPR005846">
    <property type="entry name" value="A-D-PHexomutase_a/b/a-III"/>
</dbReference>
<evidence type="ECO:0000256" key="7">
    <source>
        <dbReference type="ARBA" id="ARBA00022723"/>
    </source>
</evidence>
<keyword evidence="11" id="KW-0472">Membrane</keyword>
<dbReference type="InterPro" id="IPR005845">
    <property type="entry name" value="A-D-PHexomutase_a/b/a-II"/>
</dbReference>
<keyword evidence="7" id="KW-0479">Metal-binding</keyword>
<dbReference type="InterPro" id="IPR016055">
    <property type="entry name" value="A-D-PHexomutase_a/b/a-I/II/III"/>
</dbReference>
<evidence type="ECO:0000313" key="17">
    <source>
        <dbReference type="Proteomes" id="UP000754644"/>
    </source>
</evidence>
<dbReference type="Pfam" id="PF02878">
    <property type="entry name" value="PGM_PMM_I"/>
    <property type="match status" value="1"/>
</dbReference>
<feature type="region of interest" description="Disordered" evidence="10">
    <location>
        <begin position="325"/>
        <end position="349"/>
    </location>
</feature>
<feature type="compositionally biased region" description="Low complexity" evidence="10">
    <location>
        <begin position="328"/>
        <end position="345"/>
    </location>
</feature>
<comment type="cofactor">
    <cofactor evidence="2">
        <name>Mg(2+)</name>
        <dbReference type="ChEBI" id="CHEBI:18420"/>
    </cofactor>
</comment>
<evidence type="ECO:0000256" key="2">
    <source>
        <dbReference type="ARBA" id="ARBA00001946"/>
    </source>
</evidence>
<dbReference type="GO" id="GO:0005975">
    <property type="term" value="P:carbohydrate metabolic process"/>
    <property type="evidence" value="ECO:0007669"/>
    <property type="project" value="InterPro"/>
</dbReference>
<feature type="domain" description="Alpha-D-phosphohexomutase C-terminal" evidence="12">
    <location>
        <begin position="750"/>
        <end position="824"/>
    </location>
</feature>
<keyword evidence="11" id="KW-0812">Transmembrane</keyword>
<evidence type="ECO:0000256" key="4">
    <source>
        <dbReference type="ARBA" id="ARBA00010231"/>
    </source>
</evidence>
<evidence type="ECO:0000259" key="13">
    <source>
        <dbReference type="Pfam" id="PF02878"/>
    </source>
</evidence>
<keyword evidence="9" id="KW-0413">Isomerase</keyword>
<keyword evidence="8" id="KW-0460">Magnesium</keyword>
<protein>
    <recommendedName>
        <fullName evidence="5">phosphomannomutase</fullName>
        <ecNumber evidence="5">5.4.2.8</ecNumber>
    </recommendedName>
</protein>
<evidence type="ECO:0000256" key="3">
    <source>
        <dbReference type="ARBA" id="ARBA00004699"/>
    </source>
</evidence>
<dbReference type="SUPFAM" id="SSF55957">
    <property type="entry name" value="Phosphoglucomutase, C-terminal domain"/>
    <property type="match status" value="1"/>
</dbReference>
<feature type="transmembrane region" description="Helical" evidence="11">
    <location>
        <begin position="251"/>
        <end position="274"/>
    </location>
</feature>
<evidence type="ECO:0000256" key="10">
    <source>
        <dbReference type="SAM" id="MobiDB-lite"/>
    </source>
</evidence>
<gene>
    <name evidence="16" type="ORF">HQ497_01980</name>
</gene>
<evidence type="ECO:0000256" key="8">
    <source>
        <dbReference type="ARBA" id="ARBA00022842"/>
    </source>
</evidence>
<dbReference type="EMBL" id="JABMOJ010000068">
    <property type="protein sequence ID" value="NQV64108.1"/>
    <property type="molecule type" value="Genomic_DNA"/>
</dbReference>
<evidence type="ECO:0000259" key="14">
    <source>
        <dbReference type="Pfam" id="PF02879"/>
    </source>
</evidence>
<sequence length="836" mass="89887">MKNSHRDLLLAAGKFPAMAFGLALIVATTLSLAVVQPEVNQVYREKMISDAADYLQLSADIQQQRLTQQVQNLAKTRGLAQLLNQGDPALISLEEARIKGAIPQAIWVRLIPSGEAKVDLNSTPPFTFAALDLVNQVETGQLANPEAIKVNGSWLLGIAAPITEPSMTMPQGTLFVYLDIAALHEGIDSGTGGAARLMQSVNNAPPVEIVVVGNLTNQVPVSRALENAYWTLQFYPNATLTEASAANPLTYLLPLIVALLIALAGTVIGILRFLKSLGNDLDRLNDQIDDVAGDRFQPSNAYHLPSALALDKRLATIIRKPIIKHSTARSSAPPAPSSMPQNAPATHQTDEPLPAVQVASGEQNTKLLGASDIDKPIEQPSAESLRAIFRAYDIRGIIDDTLTPAVIFDIGRSIGSEAIDIGEHTLLVGADGRLSSPEVMAGLIDGILATGVDVIGIGTVPTPVLYYATHNTGTQSGVMVTASHNPAEYNGFKIVFNKRSLIEEDLVRLYRRFEQKDFHQGKGHFQQKDLNDDYLNAISDDIIVARPLRVVVDCGNGVAGEIAPEVYVNLGCEVIPLYCDIDGSFPNHHPDPSIAENLQDLILLVKAQNADLGIALDGDGDRMVAVTGNGDIVPPDELLMLLAKDVVSRSPGSDVVYDVKCTKNLNSVISGLGGRPILCRSGHSYLKKKMAETDAALGGEFSGHICFGERWYGFDDGIYAGARLLEIVGSQDVSLTELMKEFPKSLSTPELKLAVSESAKFSIVASIVSDGDFGDGTITTIDGVRVDYVDGWGLVRASNTGPWLTLRFEADNTESIDRIKDLFRAQLQNVDPSLNF</sequence>
<dbReference type="PANTHER" id="PTHR43771:SF2">
    <property type="entry name" value="PHOSPHOMANNOMUTASE_PHOSPHOGLUCOMUTASE"/>
    <property type="match status" value="1"/>
</dbReference>
<accession>A0A973A7W2</accession>
<dbReference type="AlphaFoldDB" id="A0A973A7W2"/>
<keyword evidence="6" id="KW-0597">Phosphoprotein</keyword>
<dbReference type="PROSITE" id="PS00710">
    <property type="entry name" value="PGM_PMM"/>
    <property type="match status" value="1"/>
</dbReference>
<dbReference type="Gene3D" id="3.30.310.50">
    <property type="entry name" value="Alpha-D-phosphohexomutase, C-terminal domain"/>
    <property type="match status" value="1"/>
</dbReference>
<feature type="domain" description="Alpha-D-phosphohexomutase alpha/beta/alpha" evidence="13">
    <location>
        <begin position="387"/>
        <end position="518"/>
    </location>
</feature>
<dbReference type="Pfam" id="PF00408">
    <property type="entry name" value="PGM_PMM_IV"/>
    <property type="match status" value="1"/>
</dbReference>
<name>A0A973A7W2_9GAMM</name>
<dbReference type="Proteomes" id="UP000754644">
    <property type="component" value="Unassembled WGS sequence"/>
</dbReference>
<dbReference type="PANTHER" id="PTHR43771">
    <property type="entry name" value="PHOSPHOMANNOMUTASE"/>
    <property type="match status" value="1"/>
</dbReference>
<comment type="caution">
    <text evidence="16">The sequence shown here is derived from an EMBL/GenBank/DDBJ whole genome shotgun (WGS) entry which is preliminary data.</text>
</comment>
<dbReference type="Pfam" id="PF02879">
    <property type="entry name" value="PGM_PMM_II"/>
    <property type="match status" value="1"/>
</dbReference>
<proteinExistence type="inferred from homology"/>
<dbReference type="Gene3D" id="3.40.120.10">
    <property type="entry name" value="Alpha-D-Glucose-1,6-Bisphosphate, subunit A, domain 3"/>
    <property type="match status" value="3"/>
</dbReference>
<evidence type="ECO:0000256" key="11">
    <source>
        <dbReference type="SAM" id="Phobius"/>
    </source>
</evidence>
<comment type="pathway">
    <text evidence="3">Nucleotide-sugar biosynthesis; GDP-alpha-D-mannose biosynthesis; alpha-D-mannose 1-phosphate from D-fructose 6-phosphate: step 2/2.</text>
</comment>
<evidence type="ECO:0000313" key="16">
    <source>
        <dbReference type="EMBL" id="NQV64108.1"/>
    </source>
</evidence>
<dbReference type="Pfam" id="PF02880">
    <property type="entry name" value="PGM_PMM_III"/>
    <property type="match status" value="1"/>
</dbReference>
<dbReference type="EC" id="5.4.2.8" evidence="5"/>
<organism evidence="16 17">
    <name type="scientific">SAR86 cluster bacterium</name>
    <dbReference type="NCBI Taxonomy" id="2030880"/>
    <lineage>
        <taxon>Bacteria</taxon>
        <taxon>Pseudomonadati</taxon>
        <taxon>Pseudomonadota</taxon>
        <taxon>Gammaproteobacteria</taxon>
        <taxon>SAR86 cluster</taxon>
    </lineage>
</organism>
<evidence type="ECO:0000256" key="6">
    <source>
        <dbReference type="ARBA" id="ARBA00022553"/>
    </source>
</evidence>
<comment type="similarity">
    <text evidence="4">Belongs to the phosphohexose mutase family.</text>
</comment>
<evidence type="ECO:0000256" key="9">
    <source>
        <dbReference type="ARBA" id="ARBA00023235"/>
    </source>
</evidence>
<dbReference type="InterPro" id="IPR005841">
    <property type="entry name" value="Alpha-D-phosphohexomutase_SF"/>
</dbReference>
<reference evidence="16" key="1">
    <citation type="submission" date="2020-05" db="EMBL/GenBank/DDBJ databases">
        <title>Sulfur intermediates as new biogeochemical hubs in an aquatic model microbial ecosystem.</title>
        <authorList>
            <person name="Vigneron A."/>
        </authorList>
    </citation>
    <scope>NUCLEOTIDE SEQUENCE</scope>
    <source>
        <strain evidence="16">Bin.250</strain>
    </source>
</reference>
<dbReference type="GO" id="GO:0004615">
    <property type="term" value="F:phosphomannomutase activity"/>
    <property type="evidence" value="ECO:0007669"/>
    <property type="project" value="UniProtKB-EC"/>
</dbReference>
<dbReference type="InterPro" id="IPR016066">
    <property type="entry name" value="A-D-PHexomutase_CS"/>
</dbReference>
<dbReference type="GO" id="GO:0000287">
    <property type="term" value="F:magnesium ion binding"/>
    <property type="evidence" value="ECO:0007669"/>
    <property type="project" value="InterPro"/>
</dbReference>
<evidence type="ECO:0000259" key="15">
    <source>
        <dbReference type="Pfam" id="PF02880"/>
    </source>
</evidence>